<protein>
    <submittedName>
        <fullName evidence="1">Uncharacterized protein</fullName>
    </submittedName>
</protein>
<evidence type="ECO:0000313" key="1">
    <source>
        <dbReference type="EMBL" id="MWC00060.1"/>
    </source>
</evidence>
<evidence type="ECO:0000313" key="2">
    <source>
        <dbReference type="Proteomes" id="UP000438182"/>
    </source>
</evidence>
<reference evidence="1 2" key="1">
    <citation type="submission" date="2019-12" db="EMBL/GenBank/DDBJ databases">
        <authorList>
            <person name="Kim Y.S."/>
        </authorList>
    </citation>
    <scope>NUCLEOTIDE SEQUENCE [LARGE SCALE GENOMIC DNA]</scope>
    <source>
        <strain evidence="1 2">MMS17-SY077</strain>
    </source>
</reference>
<feature type="non-terminal residue" evidence="1">
    <location>
        <position position="347"/>
    </location>
</feature>
<sequence length="347" mass="36355">MSDDRTRLLALLEPSESFRPGVLVRTDADAVLAALGREAPAILRIDGFVGGEGIAFSGIARATANRDRELAALPDDQQDAIAVVSGRLHEAAPKAPLVGLALREFVRAAAGPVPLLLLVDRPQSIDGDSLAAFASVARHPVDGVAVVFALGGGEVPELLDDLPELALDVDEAELHDGRDAAALDAVVAGLPRAAREWLIIAAAEPERDLERVGEAALSVGLEADAPAPAMLAGLVDVWTDAVFTSQSAYDAVRRAADGAPWRDAHRLLWQTAAAREDADRLAWHLSQSLEAADDRVANRLEASAERAAARGAYRAAAVLLETAARCAATETRRADCAWNVAAPAPPS</sequence>
<accession>A0A6I4P686</accession>
<dbReference type="AlphaFoldDB" id="A0A6I4P686"/>
<proteinExistence type="predicted"/>
<organism evidence="1 2">
    <name type="scientific">Agromyces seonyuensis</name>
    <dbReference type="NCBI Taxonomy" id="2662446"/>
    <lineage>
        <taxon>Bacteria</taxon>
        <taxon>Bacillati</taxon>
        <taxon>Actinomycetota</taxon>
        <taxon>Actinomycetes</taxon>
        <taxon>Micrococcales</taxon>
        <taxon>Microbacteriaceae</taxon>
        <taxon>Agromyces</taxon>
    </lineage>
</organism>
<keyword evidence="2" id="KW-1185">Reference proteome</keyword>
<dbReference type="Proteomes" id="UP000438182">
    <property type="component" value="Unassembled WGS sequence"/>
</dbReference>
<gene>
    <name evidence="1" type="ORF">GB864_16055</name>
</gene>
<comment type="caution">
    <text evidence="1">The sequence shown here is derived from an EMBL/GenBank/DDBJ whole genome shotgun (WGS) entry which is preliminary data.</text>
</comment>
<name>A0A6I4P686_9MICO</name>
<dbReference type="EMBL" id="WSTA01000098">
    <property type="protein sequence ID" value="MWC00060.1"/>
    <property type="molecule type" value="Genomic_DNA"/>
</dbReference>